<gene>
    <name evidence="2" type="ORF">BCV72DRAFT_321450</name>
</gene>
<dbReference type="Pfam" id="PF13358">
    <property type="entry name" value="DDE_3"/>
    <property type="match status" value="1"/>
</dbReference>
<dbReference type="VEuPathDB" id="FungiDB:BCV72DRAFT_321450"/>
<dbReference type="GO" id="GO:0003676">
    <property type="term" value="F:nucleic acid binding"/>
    <property type="evidence" value="ECO:0007669"/>
    <property type="project" value="InterPro"/>
</dbReference>
<dbReference type="EMBL" id="KV922134">
    <property type="protein sequence ID" value="ORE01448.1"/>
    <property type="molecule type" value="Genomic_DNA"/>
</dbReference>
<evidence type="ECO:0000259" key="1">
    <source>
        <dbReference type="Pfam" id="PF13358"/>
    </source>
</evidence>
<evidence type="ECO:0000313" key="2">
    <source>
        <dbReference type="EMBL" id="ORE01448.1"/>
    </source>
</evidence>
<dbReference type="AlphaFoldDB" id="A0A1X0QNW3"/>
<sequence>MDLDKDPAFTYGKLLLLADDRTVSQEMEDDIVPEDVTPVPENNNSNKALSYKAYGLGNIKQFIHLMQKKGSSAAKHNDGTVIPVGCMKRSSNNNGTPKTNNARPTQKHTQFLINLVDQNLCITATMAREQLCNMFQGLSISESGLRKLMKKKIRPSLKNSSIYTMERAIELCYKIITNGKRLELIFKRIVCSSKKPVLILIKLGVGLGLLRRRMYFSFGTINFSKIEPLKPNDVAKIEKEFPLSENKKRKAKTDESFKTKVKKGTIAYHIITFIRNVMDNYIIYHSRYVIEAIQSRGYRPLFLSPYSPFLNPIEGRWSKIKEGIHSPHWIF</sequence>
<dbReference type="InterPro" id="IPR036397">
    <property type="entry name" value="RNaseH_sf"/>
</dbReference>
<feature type="domain" description="Tc1-like transposase DDE" evidence="1">
    <location>
        <begin position="277"/>
        <end position="325"/>
    </location>
</feature>
<protein>
    <recommendedName>
        <fullName evidence="1">Tc1-like transposase DDE domain-containing protein</fullName>
    </recommendedName>
</protein>
<proteinExistence type="predicted"/>
<dbReference type="OrthoDB" id="2217172at2759"/>
<name>A0A1X0QNW3_RHIZD</name>
<dbReference type="InterPro" id="IPR038717">
    <property type="entry name" value="Tc1-like_DDE_dom"/>
</dbReference>
<reference evidence="2" key="1">
    <citation type="journal article" date="2016" name="Proc. Natl. Acad. Sci. U.S.A.">
        <title>Lipid metabolic changes in an early divergent fungus govern the establishment of a mutualistic symbiosis with endobacteria.</title>
        <authorList>
            <person name="Lastovetsky O.A."/>
            <person name="Gaspar M.L."/>
            <person name="Mondo S.J."/>
            <person name="LaButti K.M."/>
            <person name="Sandor L."/>
            <person name="Grigoriev I.V."/>
            <person name="Henry S.A."/>
            <person name="Pawlowska T.E."/>
        </authorList>
    </citation>
    <scope>NUCLEOTIDE SEQUENCE [LARGE SCALE GENOMIC DNA]</scope>
    <source>
        <strain evidence="2">ATCC 52814</strain>
    </source>
</reference>
<dbReference type="Proteomes" id="UP000242414">
    <property type="component" value="Unassembled WGS sequence"/>
</dbReference>
<dbReference type="Gene3D" id="3.30.420.10">
    <property type="entry name" value="Ribonuclease H-like superfamily/Ribonuclease H"/>
    <property type="match status" value="1"/>
</dbReference>
<accession>A0A1X0QNW3</accession>
<organism evidence="2">
    <name type="scientific">Rhizopus microsporus var. microsporus</name>
    <dbReference type="NCBI Taxonomy" id="86635"/>
    <lineage>
        <taxon>Eukaryota</taxon>
        <taxon>Fungi</taxon>
        <taxon>Fungi incertae sedis</taxon>
        <taxon>Mucoromycota</taxon>
        <taxon>Mucoromycotina</taxon>
        <taxon>Mucoromycetes</taxon>
        <taxon>Mucorales</taxon>
        <taxon>Mucorineae</taxon>
        <taxon>Rhizopodaceae</taxon>
        <taxon>Rhizopus</taxon>
    </lineage>
</organism>